<accession>A0AAN8SEK1</accession>
<proteinExistence type="predicted"/>
<evidence type="ECO:0000313" key="2">
    <source>
        <dbReference type="Proteomes" id="UP001372834"/>
    </source>
</evidence>
<dbReference type="AlphaFoldDB" id="A0AAN8SEK1"/>
<sequence>MWDIKMSSAELKAVDSMKVIRPETMLGAWGPVVETFKRGKKDNFCGNSGTAAATTTTTEAAAAGGEEKS</sequence>
<dbReference type="Proteomes" id="UP001372834">
    <property type="component" value="Unassembled WGS sequence"/>
</dbReference>
<evidence type="ECO:0000313" key="1">
    <source>
        <dbReference type="EMBL" id="KAK6645317.1"/>
    </source>
</evidence>
<gene>
    <name evidence="1" type="ORF">RUM43_001593</name>
</gene>
<reference evidence="1 2" key="1">
    <citation type="submission" date="2023-10" db="EMBL/GenBank/DDBJ databases">
        <title>Genomes of two closely related lineages of the louse Polyplax serrata with different host specificities.</title>
        <authorList>
            <person name="Martinu J."/>
            <person name="Tarabai H."/>
            <person name="Stefka J."/>
            <person name="Hypsa V."/>
        </authorList>
    </citation>
    <scope>NUCLEOTIDE SEQUENCE [LARGE SCALE GENOMIC DNA]</scope>
    <source>
        <strain evidence="1">HR10_N</strain>
    </source>
</reference>
<name>A0AAN8SEK1_POLSC</name>
<organism evidence="1 2">
    <name type="scientific">Polyplax serrata</name>
    <name type="common">Common mouse louse</name>
    <dbReference type="NCBI Taxonomy" id="468196"/>
    <lineage>
        <taxon>Eukaryota</taxon>
        <taxon>Metazoa</taxon>
        <taxon>Ecdysozoa</taxon>
        <taxon>Arthropoda</taxon>
        <taxon>Hexapoda</taxon>
        <taxon>Insecta</taxon>
        <taxon>Pterygota</taxon>
        <taxon>Neoptera</taxon>
        <taxon>Paraneoptera</taxon>
        <taxon>Psocodea</taxon>
        <taxon>Troctomorpha</taxon>
        <taxon>Phthiraptera</taxon>
        <taxon>Anoplura</taxon>
        <taxon>Polyplacidae</taxon>
        <taxon>Polyplax</taxon>
    </lineage>
</organism>
<comment type="caution">
    <text evidence="1">The sequence shown here is derived from an EMBL/GenBank/DDBJ whole genome shotgun (WGS) entry which is preliminary data.</text>
</comment>
<dbReference type="EMBL" id="JAWJWE010000001">
    <property type="protein sequence ID" value="KAK6645317.1"/>
    <property type="molecule type" value="Genomic_DNA"/>
</dbReference>
<protein>
    <submittedName>
        <fullName evidence="1">Uncharacterized protein</fullName>
    </submittedName>
</protein>